<accession>A0A164ZVS5</accession>
<dbReference type="InParanoid" id="A0A164ZVS5"/>
<protein>
    <submittedName>
        <fullName evidence="2">Uncharacterized protein</fullName>
    </submittedName>
</protein>
<evidence type="ECO:0000313" key="2">
    <source>
        <dbReference type="EMBL" id="KZF19593.1"/>
    </source>
</evidence>
<organism evidence="2 3">
    <name type="scientific">Xylona heveae (strain CBS 132557 / TC161)</name>
    <dbReference type="NCBI Taxonomy" id="1328760"/>
    <lineage>
        <taxon>Eukaryota</taxon>
        <taxon>Fungi</taxon>
        <taxon>Dikarya</taxon>
        <taxon>Ascomycota</taxon>
        <taxon>Pezizomycotina</taxon>
        <taxon>Xylonomycetes</taxon>
        <taxon>Xylonales</taxon>
        <taxon>Xylonaceae</taxon>
        <taxon>Xylona</taxon>
    </lineage>
</organism>
<proteinExistence type="predicted"/>
<sequence length="262" mass="29780">MLALWVRPKITLEIFTTCYYKVKAQRVPSNDIQKKRETDCGSKIVDGNIVMDATSKPRISMPVLARNNPEDSDIVMWNVAVVRACFFCYSSITPSFLDYSECASESEIKGNAVTIQISADQLRRVIFSYSKCLLSADTLTSTRQEVLPDCMPSPVRILQQPREPRSGKGVEPTFAALTSQDQWLNDFACHLLLIRGWNQPNILNQRVSEKTPERKPSNQPDDKAMKTARLDPQTLDPDWTMFEYHGRVLSIPLMDNQANPHR</sequence>
<dbReference type="AlphaFoldDB" id="A0A164ZVS5"/>
<gene>
    <name evidence="2" type="ORF">L228DRAFT_241357</name>
</gene>
<feature type="region of interest" description="Disordered" evidence="1">
    <location>
        <begin position="206"/>
        <end position="232"/>
    </location>
</feature>
<evidence type="ECO:0000313" key="3">
    <source>
        <dbReference type="Proteomes" id="UP000076632"/>
    </source>
</evidence>
<feature type="compositionally biased region" description="Basic and acidic residues" evidence="1">
    <location>
        <begin position="207"/>
        <end position="229"/>
    </location>
</feature>
<keyword evidence="3" id="KW-1185">Reference proteome</keyword>
<evidence type="ECO:0000256" key="1">
    <source>
        <dbReference type="SAM" id="MobiDB-lite"/>
    </source>
</evidence>
<dbReference type="RefSeq" id="XP_018185148.1">
    <property type="nucleotide sequence ID" value="XM_018331325.1"/>
</dbReference>
<dbReference type="GeneID" id="28896462"/>
<reference evidence="2 3" key="1">
    <citation type="journal article" date="2016" name="Fungal Biol.">
        <title>The genome of Xylona heveae provides a window into fungal endophytism.</title>
        <authorList>
            <person name="Gazis R."/>
            <person name="Kuo A."/>
            <person name="Riley R."/>
            <person name="LaButti K."/>
            <person name="Lipzen A."/>
            <person name="Lin J."/>
            <person name="Amirebrahimi M."/>
            <person name="Hesse C.N."/>
            <person name="Spatafora J.W."/>
            <person name="Henrissat B."/>
            <person name="Hainaut M."/>
            <person name="Grigoriev I.V."/>
            <person name="Hibbett D.S."/>
        </authorList>
    </citation>
    <scope>NUCLEOTIDE SEQUENCE [LARGE SCALE GENOMIC DNA]</scope>
    <source>
        <strain evidence="2 3">TC161</strain>
    </source>
</reference>
<name>A0A164ZVS5_XYLHT</name>
<dbReference type="Proteomes" id="UP000076632">
    <property type="component" value="Unassembled WGS sequence"/>
</dbReference>
<dbReference type="EMBL" id="KV407465">
    <property type="protein sequence ID" value="KZF19593.1"/>
    <property type="molecule type" value="Genomic_DNA"/>
</dbReference>